<sequence length="153" mass="17857">MLNRSSLSRIIYFSRCTLDKESVTRTEQLDRLVRSSRRQNEFALITSILVLDRGWFGHMMEGDRDALNSTFKRISTDSRHKEVRIIEWREIPRRELLPSLELLERNLISQDVLDKFALDEAFSRGTPKPTLVHDCMLALQQNLLAKRGIEALT</sequence>
<dbReference type="Pfam" id="PF04940">
    <property type="entry name" value="BLUF"/>
    <property type="match status" value="1"/>
</dbReference>
<organism evidence="2 3">
    <name type="scientific">Salinarimonas ramus</name>
    <dbReference type="NCBI Taxonomy" id="690164"/>
    <lineage>
        <taxon>Bacteria</taxon>
        <taxon>Pseudomonadati</taxon>
        <taxon>Pseudomonadota</taxon>
        <taxon>Alphaproteobacteria</taxon>
        <taxon>Hyphomicrobiales</taxon>
        <taxon>Salinarimonadaceae</taxon>
        <taxon>Salinarimonas</taxon>
    </lineage>
</organism>
<comment type="caution">
    <text evidence="2">The sequence shown here is derived from an EMBL/GenBank/DDBJ whole genome shotgun (WGS) entry which is preliminary data.</text>
</comment>
<keyword evidence="3" id="KW-1185">Reference proteome</keyword>
<evidence type="ECO:0000313" key="2">
    <source>
        <dbReference type="EMBL" id="GGK28700.1"/>
    </source>
</evidence>
<dbReference type="Gene3D" id="3.30.70.100">
    <property type="match status" value="1"/>
</dbReference>
<dbReference type="SMART" id="SM01034">
    <property type="entry name" value="BLUF"/>
    <property type="match status" value="1"/>
</dbReference>
<dbReference type="GO" id="GO:0009882">
    <property type="term" value="F:blue light photoreceptor activity"/>
    <property type="evidence" value="ECO:0007669"/>
    <property type="project" value="InterPro"/>
</dbReference>
<dbReference type="GO" id="GO:0071949">
    <property type="term" value="F:FAD binding"/>
    <property type="evidence" value="ECO:0007669"/>
    <property type="project" value="InterPro"/>
</dbReference>
<accession>A0A917V372</accession>
<dbReference type="EMBL" id="BMMF01000004">
    <property type="protein sequence ID" value="GGK28700.1"/>
    <property type="molecule type" value="Genomic_DNA"/>
</dbReference>
<dbReference type="Proteomes" id="UP000600449">
    <property type="component" value="Unassembled WGS sequence"/>
</dbReference>
<proteinExistence type="predicted"/>
<evidence type="ECO:0000313" key="3">
    <source>
        <dbReference type="Proteomes" id="UP000600449"/>
    </source>
</evidence>
<evidence type="ECO:0000259" key="1">
    <source>
        <dbReference type="PROSITE" id="PS50925"/>
    </source>
</evidence>
<dbReference type="AlphaFoldDB" id="A0A917V372"/>
<feature type="domain" description="BLUF" evidence="1">
    <location>
        <begin position="7"/>
        <end position="103"/>
    </location>
</feature>
<dbReference type="InterPro" id="IPR036046">
    <property type="entry name" value="Acylphosphatase-like_dom_sf"/>
</dbReference>
<dbReference type="InterPro" id="IPR007024">
    <property type="entry name" value="BLUF_domain"/>
</dbReference>
<reference evidence="2 3" key="1">
    <citation type="journal article" date="2014" name="Int. J. Syst. Evol. Microbiol.">
        <title>Complete genome sequence of Corynebacterium casei LMG S-19264T (=DSM 44701T), isolated from a smear-ripened cheese.</title>
        <authorList>
            <consortium name="US DOE Joint Genome Institute (JGI-PGF)"/>
            <person name="Walter F."/>
            <person name="Albersmeier A."/>
            <person name="Kalinowski J."/>
            <person name="Ruckert C."/>
        </authorList>
    </citation>
    <scope>NUCLEOTIDE SEQUENCE [LARGE SCALE GENOMIC DNA]</scope>
    <source>
        <strain evidence="2 3">CGMCC 1.9161</strain>
    </source>
</reference>
<dbReference type="RefSeq" id="WP_188911094.1">
    <property type="nucleotide sequence ID" value="NZ_BMMF01000004.1"/>
</dbReference>
<dbReference type="PROSITE" id="PS50925">
    <property type="entry name" value="BLUF"/>
    <property type="match status" value="1"/>
</dbReference>
<dbReference type="SUPFAM" id="SSF54975">
    <property type="entry name" value="Acylphosphatase/BLUF domain-like"/>
    <property type="match status" value="1"/>
</dbReference>
<name>A0A917V372_9HYPH</name>
<protein>
    <recommendedName>
        <fullName evidence="1">BLUF domain-containing protein</fullName>
    </recommendedName>
</protein>
<gene>
    <name evidence="2" type="ORF">GCM10011322_13950</name>
</gene>